<dbReference type="Gene3D" id="3.30.450.20">
    <property type="entry name" value="PAS domain"/>
    <property type="match status" value="1"/>
</dbReference>
<proteinExistence type="predicted"/>
<dbReference type="InterPro" id="IPR035965">
    <property type="entry name" value="PAS-like_dom_sf"/>
</dbReference>
<keyword evidence="9" id="KW-0902">Two-component regulatory system</keyword>
<keyword evidence="8 14" id="KW-0067">ATP-binding</keyword>
<dbReference type="InterPro" id="IPR003661">
    <property type="entry name" value="HisK_dim/P_dom"/>
</dbReference>
<evidence type="ECO:0000256" key="1">
    <source>
        <dbReference type="ARBA" id="ARBA00000085"/>
    </source>
</evidence>
<keyword evidence="11" id="KW-1133">Transmembrane helix</keyword>
<protein>
    <recommendedName>
        <fullName evidence="3">histidine kinase</fullName>
        <ecNumber evidence="3">2.7.13.3</ecNumber>
    </recommendedName>
</protein>
<dbReference type="SUPFAM" id="SSF55785">
    <property type="entry name" value="PYP-like sensor domain (PAS domain)"/>
    <property type="match status" value="1"/>
</dbReference>
<keyword evidence="5" id="KW-0808">Transferase</keyword>
<dbReference type="SMART" id="SM00387">
    <property type="entry name" value="HATPase_c"/>
    <property type="match status" value="1"/>
</dbReference>
<comment type="caution">
    <text evidence="14">The sequence shown here is derived from an EMBL/GenBank/DDBJ whole genome shotgun (WGS) entry which is preliminary data.</text>
</comment>
<keyword evidence="7" id="KW-0418">Kinase</keyword>
<keyword evidence="4" id="KW-0597">Phosphoprotein</keyword>
<evidence type="ECO:0000256" key="6">
    <source>
        <dbReference type="ARBA" id="ARBA00022741"/>
    </source>
</evidence>
<dbReference type="InterPro" id="IPR004358">
    <property type="entry name" value="Sig_transdc_His_kin-like_C"/>
</dbReference>
<comment type="subcellular location">
    <subcellularLocation>
        <location evidence="2">Membrane</location>
    </subcellularLocation>
</comment>
<dbReference type="SMART" id="SM00388">
    <property type="entry name" value="HisKA"/>
    <property type="match status" value="1"/>
</dbReference>
<dbReference type="SMART" id="SM00091">
    <property type="entry name" value="PAS"/>
    <property type="match status" value="1"/>
</dbReference>
<organism evidence="14 15">
    <name type="scientific">Photobacterium rosenbergii</name>
    <dbReference type="NCBI Taxonomy" id="294936"/>
    <lineage>
        <taxon>Bacteria</taxon>
        <taxon>Pseudomonadati</taxon>
        <taxon>Pseudomonadota</taxon>
        <taxon>Gammaproteobacteria</taxon>
        <taxon>Vibrionales</taxon>
        <taxon>Vibrionaceae</taxon>
        <taxon>Photobacterium</taxon>
    </lineage>
</organism>
<dbReference type="InterPro" id="IPR005467">
    <property type="entry name" value="His_kinase_dom"/>
</dbReference>
<dbReference type="EC" id="2.7.13.3" evidence="3"/>
<dbReference type="EMBL" id="JAWJZI010000007">
    <property type="protein sequence ID" value="MDV5170808.1"/>
    <property type="molecule type" value="Genomic_DNA"/>
</dbReference>
<gene>
    <name evidence="14" type="ORF">R2X38_17535</name>
</gene>
<evidence type="ECO:0000256" key="10">
    <source>
        <dbReference type="SAM" id="Coils"/>
    </source>
</evidence>
<evidence type="ECO:0000256" key="7">
    <source>
        <dbReference type="ARBA" id="ARBA00022777"/>
    </source>
</evidence>
<dbReference type="SUPFAM" id="SSF158472">
    <property type="entry name" value="HAMP domain-like"/>
    <property type="match status" value="1"/>
</dbReference>
<evidence type="ECO:0000256" key="9">
    <source>
        <dbReference type="ARBA" id="ARBA00023012"/>
    </source>
</evidence>
<dbReference type="Pfam" id="PF12729">
    <property type="entry name" value="4HB_MCP_1"/>
    <property type="match status" value="1"/>
</dbReference>
<dbReference type="SMART" id="SM00304">
    <property type="entry name" value="HAMP"/>
    <property type="match status" value="1"/>
</dbReference>
<evidence type="ECO:0000256" key="5">
    <source>
        <dbReference type="ARBA" id="ARBA00022679"/>
    </source>
</evidence>
<dbReference type="PIRSF" id="PIRSF037119">
    <property type="entry name" value="STHK_PgtB"/>
    <property type="match status" value="1"/>
</dbReference>
<dbReference type="Gene3D" id="6.10.340.10">
    <property type="match status" value="1"/>
</dbReference>
<dbReference type="InterPro" id="IPR036890">
    <property type="entry name" value="HATPase_C_sf"/>
</dbReference>
<dbReference type="InterPro" id="IPR000014">
    <property type="entry name" value="PAS"/>
</dbReference>
<evidence type="ECO:0000259" key="12">
    <source>
        <dbReference type="PROSITE" id="PS50109"/>
    </source>
</evidence>
<dbReference type="PROSITE" id="PS50885">
    <property type="entry name" value="HAMP"/>
    <property type="match status" value="1"/>
</dbReference>
<dbReference type="Gene3D" id="3.30.565.10">
    <property type="entry name" value="Histidine kinase-like ATPase, C-terminal domain"/>
    <property type="match status" value="1"/>
</dbReference>
<evidence type="ECO:0000313" key="15">
    <source>
        <dbReference type="Proteomes" id="UP001186452"/>
    </source>
</evidence>
<keyword evidence="10" id="KW-0175">Coiled coil</keyword>
<evidence type="ECO:0000256" key="2">
    <source>
        <dbReference type="ARBA" id="ARBA00004370"/>
    </source>
</evidence>
<evidence type="ECO:0000256" key="8">
    <source>
        <dbReference type="ARBA" id="ARBA00022840"/>
    </source>
</evidence>
<evidence type="ECO:0000259" key="13">
    <source>
        <dbReference type="PROSITE" id="PS50885"/>
    </source>
</evidence>
<name>A0ABU3ZL09_9GAMM</name>
<dbReference type="PROSITE" id="PS50109">
    <property type="entry name" value="HIS_KIN"/>
    <property type="match status" value="1"/>
</dbReference>
<reference evidence="14 15" key="1">
    <citation type="submission" date="2023-10" db="EMBL/GenBank/DDBJ databases">
        <title>Marine bacteria isolated from horseshoe crab.</title>
        <authorList>
            <person name="Cheng T.H."/>
        </authorList>
    </citation>
    <scope>NUCLEOTIDE SEQUENCE [LARGE SCALE GENOMIC DNA]</scope>
    <source>
        <strain evidence="14 15">HSC6</strain>
    </source>
</reference>
<dbReference type="Pfam" id="PF00512">
    <property type="entry name" value="HisKA"/>
    <property type="match status" value="1"/>
</dbReference>
<dbReference type="InterPro" id="IPR017116">
    <property type="entry name" value="Sig_transdc_His_kinase_PgtB"/>
</dbReference>
<dbReference type="PANTHER" id="PTHR43065:SF10">
    <property type="entry name" value="PEROXIDE STRESS-ACTIVATED HISTIDINE KINASE MAK3"/>
    <property type="match status" value="1"/>
</dbReference>
<dbReference type="Gene3D" id="1.10.287.130">
    <property type="match status" value="1"/>
</dbReference>
<feature type="transmembrane region" description="Helical" evidence="11">
    <location>
        <begin position="12"/>
        <end position="33"/>
    </location>
</feature>
<dbReference type="SUPFAM" id="SSF55874">
    <property type="entry name" value="ATPase domain of HSP90 chaperone/DNA topoisomerase II/histidine kinase"/>
    <property type="match status" value="1"/>
</dbReference>
<evidence type="ECO:0000256" key="11">
    <source>
        <dbReference type="SAM" id="Phobius"/>
    </source>
</evidence>
<feature type="domain" description="Histidine kinase" evidence="12">
    <location>
        <begin position="572"/>
        <end position="793"/>
    </location>
</feature>
<dbReference type="PRINTS" id="PR00344">
    <property type="entry name" value="BCTRLSENSOR"/>
</dbReference>
<feature type="transmembrane region" description="Helical" evidence="11">
    <location>
        <begin position="322"/>
        <end position="344"/>
    </location>
</feature>
<dbReference type="CDD" id="cd00082">
    <property type="entry name" value="HisKA"/>
    <property type="match status" value="1"/>
</dbReference>
<dbReference type="Pfam" id="PF13426">
    <property type="entry name" value="PAS_9"/>
    <property type="match status" value="1"/>
</dbReference>
<evidence type="ECO:0000256" key="3">
    <source>
        <dbReference type="ARBA" id="ARBA00012438"/>
    </source>
</evidence>
<keyword evidence="15" id="KW-1185">Reference proteome</keyword>
<dbReference type="InterPro" id="IPR036097">
    <property type="entry name" value="HisK_dim/P_sf"/>
</dbReference>
<feature type="domain" description="HAMP" evidence="13">
    <location>
        <begin position="345"/>
        <end position="397"/>
    </location>
</feature>
<dbReference type="PANTHER" id="PTHR43065">
    <property type="entry name" value="SENSOR HISTIDINE KINASE"/>
    <property type="match status" value="1"/>
</dbReference>
<dbReference type="InterPro" id="IPR024478">
    <property type="entry name" value="HlyB_4HB_MCP"/>
</dbReference>
<sequence>MLFGNTIGNRLIASIAFMAFLTISVSLVAIINWESLDDQIQAMVEKNMPTLRASYQLERNTAGLQAALNLLSNNTDPVLHADLKQNINNKLAKINAAIAQTASLKFHAAIKAEHDTLFNDIKLYADLLYQRNTHLYVLAQTENNIKWLHQDMIDELTPIRQEVEWQLTRMLPNALVSSTINEVMTEFSLLQAITVKENELHQLVQEIILQRQERDISNAFYFIGYKTEEVSQMSQSLSHYSSTASYRQLLDELITLVEPGGLLEKQLLLDYQLYQQITHYQDKIQAQLAYQEELILTMVEQEDASLNMLNEKTRQAISISNLILFGTMVITLFLSVMLSIYLVGKGIVKRLNLLSQDLLAVANNQHDAKIQVTGNDEIGQLGDNLRQFCRQMQEMQQSNALNLINNTQASIITCNLEGRIESVNPSALNLFDNIEVPHNRAIWELFSPTMHARLQSLFSESSPLFSLGGCNLTLKQKKIDQENLYLRLDFRLFQQGQKDKVIITMTDITEQEKAARWLEKMVREKTHSLTSRNRQLKLEIEDRKRVEADLRATQDELIQAAKMAVVGQTMTSLAHELNQPLSAISTHIFTAKLALDKQRFDQLPASLDKVESLASRMGRIIASLKSFSRKQSSESPMKQVELRSSIQHAMMIVESRAKVQQTEIRNLLTEPLYCHADQVQLEQVLVNLLVNSCDAVAGCEQRIITLETLDNLELESLDSQAGRCRLAVTDSGNGFAAEIIEKLFIPFTTTKEVGLGLGLSICRSIMNRFDGDIYLASNLQGGAMVVLELNNYDNE</sequence>
<dbReference type="GO" id="GO:0005524">
    <property type="term" value="F:ATP binding"/>
    <property type="evidence" value="ECO:0007669"/>
    <property type="project" value="UniProtKB-KW"/>
</dbReference>
<keyword evidence="11" id="KW-0812">Transmembrane</keyword>
<accession>A0ABU3ZL09</accession>
<dbReference type="CDD" id="cd00130">
    <property type="entry name" value="PAS"/>
    <property type="match status" value="1"/>
</dbReference>
<dbReference type="Pfam" id="PF02518">
    <property type="entry name" value="HATPase_c"/>
    <property type="match status" value="1"/>
</dbReference>
<keyword evidence="6" id="KW-0547">Nucleotide-binding</keyword>
<feature type="coiled-coil region" evidence="10">
    <location>
        <begin position="536"/>
        <end position="563"/>
    </location>
</feature>
<dbReference type="Proteomes" id="UP001186452">
    <property type="component" value="Unassembled WGS sequence"/>
</dbReference>
<dbReference type="SUPFAM" id="SSF47384">
    <property type="entry name" value="Homodimeric domain of signal transducing histidine kinase"/>
    <property type="match status" value="1"/>
</dbReference>
<evidence type="ECO:0000313" key="14">
    <source>
        <dbReference type="EMBL" id="MDV5170808.1"/>
    </source>
</evidence>
<dbReference type="RefSeq" id="WP_317523620.1">
    <property type="nucleotide sequence ID" value="NZ_JAWJZI010000007.1"/>
</dbReference>
<dbReference type="InterPro" id="IPR003660">
    <property type="entry name" value="HAMP_dom"/>
</dbReference>
<dbReference type="InterPro" id="IPR003594">
    <property type="entry name" value="HATPase_dom"/>
</dbReference>
<keyword evidence="11" id="KW-0472">Membrane</keyword>
<evidence type="ECO:0000256" key="4">
    <source>
        <dbReference type="ARBA" id="ARBA00022553"/>
    </source>
</evidence>
<comment type="catalytic activity">
    <reaction evidence="1">
        <text>ATP + protein L-histidine = ADP + protein N-phospho-L-histidine.</text>
        <dbReference type="EC" id="2.7.13.3"/>
    </reaction>
</comment>